<feature type="signal peptide" evidence="1">
    <location>
        <begin position="1"/>
        <end position="19"/>
    </location>
</feature>
<evidence type="ECO:0000256" key="1">
    <source>
        <dbReference type="SAM" id="SignalP"/>
    </source>
</evidence>
<dbReference type="STRING" id="645134.A0A0L0HGH1"/>
<accession>A0A0L0HGH1</accession>
<dbReference type="InterPro" id="IPR025649">
    <property type="entry name" value="DUF4360"/>
</dbReference>
<dbReference type="PANTHER" id="PTHR38847">
    <property type="match status" value="1"/>
</dbReference>
<evidence type="ECO:0000313" key="3">
    <source>
        <dbReference type="Proteomes" id="UP000053201"/>
    </source>
</evidence>
<protein>
    <submittedName>
        <fullName evidence="2">Secreted protein</fullName>
    </submittedName>
</protein>
<keyword evidence="1" id="KW-0732">Signal</keyword>
<name>A0A0L0HGH1_SPIPD</name>
<organism evidence="2 3">
    <name type="scientific">Spizellomyces punctatus (strain DAOM BR117)</name>
    <dbReference type="NCBI Taxonomy" id="645134"/>
    <lineage>
        <taxon>Eukaryota</taxon>
        <taxon>Fungi</taxon>
        <taxon>Fungi incertae sedis</taxon>
        <taxon>Chytridiomycota</taxon>
        <taxon>Chytridiomycota incertae sedis</taxon>
        <taxon>Chytridiomycetes</taxon>
        <taxon>Spizellomycetales</taxon>
        <taxon>Spizellomycetaceae</taxon>
        <taxon>Spizellomyces</taxon>
    </lineage>
</organism>
<dbReference type="Pfam" id="PF14273">
    <property type="entry name" value="DUF4360"/>
    <property type="match status" value="1"/>
</dbReference>
<evidence type="ECO:0000313" key="2">
    <source>
        <dbReference type="EMBL" id="KNC99933.1"/>
    </source>
</evidence>
<dbReference type="VEuPathDB" id="FungiDB:SPPG_05305"/>
<dbReference type="GeneID" id="27688693"/>
<reference evidence="2 3" key="1">
    <citation type="submission" date="2009-08" db="EMBL/GenBank/DDBJ databases">
        <title>The Genome Sequence of Spizellomyces punctatus strain DAOM BR117.</title>
        <authorList>
            <consortium name="The Broad Institute Genome Sequencing Platform"/>
            <person name="Russ C."/>
            <person name="Cuomo C."/>
            <person name="Shea T."/>
            <person name="Young S.K."/>
            <person name="Zeng Q."/>
            <person name="Koehrsen M."/>
            <person name="Haas B."/>
            <person name="Borodovsky M."/>
            <person name="Guigo R."/>
            <person name="Alvarado L."/>
            <person name="Berlin A."/>
            <person name="Bochicchio J."/>
            <person name="Borenstein D."/>
            <person name="Chapman S."/>
            <person name="Chen Z."/>
            <person name="Engels R."/>
            <person name="Freedman E."/>
            <person name="Gellesch M."/>
            <person name="Goldberg J."/>
            <person name="Griggs A."/>
            <person name="Gujja S."/>
            <person name="Heiman D."/>
            <person name="Hepburn T."/>
            <person name="Howarth C."/>
            <person name="Jen D."/>
            <person name="Larson L."/>
            <person name="Lewis B."/>
            <person name="Mehta T."/>
            <person name="Park D."/>
            <person name="Pearson M."/>
            <person name="Roberts A."/>
            <person name="Saif S."/>
            <person name="Shenoy N."/>
            <person name="Sisk P."/>
            <person name="Stolte C."/>
            <person name="Sykes S."/>
            <person name="Thomson T."/>
            <person name="Walk T."/>
            <person name="White J."/>
            <person name="Yandava C."/>
            <person name="Burger G."/>
            <person name="Gray M.W."/>
            <person name="Holland P.W.H."/>
            <person name="King N."/>
            <person name="Lang F.B.F."/>
            <person name="Roger A.J."/>
            <person name="Ruiz-Trillo I."/>
            <person name="Lander E."/>
            <person name="Nusbaum C."/>
        </authorList>
    </citation>
    <scope>NUCLEOTIDE SEQUENCE [LARGE SCALE GENOMIC DNA]</scope>
    <source>
        <strain evidence="2 3">DAOM BR117</strain>
    </source>
</reference>
<dbReference type="OMA" id="YYSGETN"/>
<proteinExistence type="predicted"/>
<dbReference type="RefSeq" id="XP_016607973.1">
    <property type="nucleotide sequence ID" value="XM_016753528.1"/>
</dbReference>
<feature type="chain" id="PRO_5005539963" evidence="1">
    <location>
        <begin position="20"/>
        <end position="214"/>
    </location>
</feature>
<dbReference type="PANTHER" id="PTHR38847:SF1">
    <property type="entry name" value="PSEUDOURIDINE SYNTHASE RSUA_RLUA-LIKE DOMAIN-CONTAINING PROTEIN"/>
    <property type="match status" value="1"/>
</dbReference>
<sequence>MKLTTILPLVALAATAASAAPTEPTPDPNQVYVKGVSYNGSGCPISPPSAQVVLADDKKSFTVLFDKFIASAGPGIPRTENRKNCQLTVQLHIPGGWQYSIASADFRGWAELDKDVTGRQQSIYYFQGDGRTTTTEMSVNGPIAKNYAIRDEIDFTSQSWSPCGEDRPVNINTSIFVSNTKNPKAGGVLTTDSVDGKIVQKYQFQWKKCPQAKA</sequence>
<keyword evidence="3" id="KW-1185">Reference proteome</keyword>
<gene>
    <name evidence="2" type="ORF">SPPG_05305</name>
</gene>
<dbReference type="OrthoDB" id="152248at2759"/>
<dbReference type="EMBL" id="KQ257457">
    <property type="protein sequence ID" value="KNC99933.1"/>
    <property type="molecule type" value="Genomic_DNA"/>
</dbReference>
<dbReference type="InParanoid" id="A0A0L0HGH1"/>
<dbReference type="Proteomes" id="UP000053201">
    <property type="component" value="Unassembled WGS sequence"/>
</dbReference>
<dbReference type="eggNOG" id="ENOG502S0H4">
    <property type="taxonomic scope" value="Eukaryota"/>
</dbReference>
<dbReference type="AlphaFoldDB" id="A0A0L0HGH1"/>